<reference evidence="3 4" key="1">
    <citation type="submission" date="2018-03" db="EMBL/GenBank/DDBJ databases">
        <title>Chitinolytic properties of Streptosporangium nondiastaticum TBG75A20.</title>
        <authorList>
            <person name="Gayathri V."/>
            <person name="Shiburaj S."/>
        </authorList>
    </citation>
    <scope>NUCLEOTIDE SEQUENCE [LARGE SCALE GENOMIC DNA]</scope>
    <source>
        <strain evidence="3 4">TBG75A20</strain>
    </source>
</reference>
<dbReference type="InterPro" id="IPR029058">
    <property type="entry name" value="AB_hydrolase_fold"/>
</dbReference>
<organism evidence="3 4">
    <name type="scientific">Streptosporangium nondiastaticum</name>
    <dbReference type="NCBI Taxonomy" id="35764"/>
    <lineage>
        <taxon>Bacteria</taxon>
        <taxon>Bacillati</taxon>
        <taxon>Actinomycetota</taxon>
        <taxon>Actinomycetes</taxon>
        <taxon>Streptosporangiales</taxon>
        <taxon>Streptosporangiaceae</taxon>
        <taxon>Streptosporangium</taxon>
    </lineage>
</organism>
<dbReference type="PANTHER" id="PTHR43798">
    <property type="entry name" value="MONOACYLGLYCEROL LIPASE"/>
    <property type="match status" value="1"/>
</dbReference>
<protein>
    <submittedName>
        <fullName evidence="3">Alpha/beta hydrolase</fullName>
    </submittedName>
</protein>
<dbReference type="Pfam" id="PF00561">
    <property type="entry name" value="Abhydrolase_1"/>
    <property type="match status" value="1"/>
</dbReference>
<keyword evidence="4" id="KW-1185">Reference proteome</keyword>
<keyword evidence="1 3" id="KW-0378">Hydrolase</keyword>
<feature type="domain" description="AB hydrolase-1" evidence="2">
    <location>
        <begin position="28"/>
        <end position="250"/>
    </location>
</feature>
<dbReference type="SUPFAM" id="SSF53474">
    <property type="entry name" value="alpha/beta-Hydrolases"/>
    <property type="match status" value="1"/>
</dbReference>
<accession>A0A9X7JW26</accession>
<evidence type="ECO:0000259" key="2">
    <source>
        <dbReference type="Pfam" id="PF00561"/>
    </source>
</evidence>
<dbReference type="GO" id="GO:0016020">
    <property type="term" value="C:membrane"/>
    <property type="evidence" value="ECO:0007669"/>
    <property type="project" value="TreeGrafter"/>
</dbReference>
<proteinExistence type="predicted"/>
<dbReference type="Gene3D" id="3.40.50.1820">
    <property type="entry name" value="alpha/beta hydrolase"/>
    <property type="match status" value="1"/>
</dbReference>
<dbReference type="RefSeq" id="WP_106673929.1">
    <property type="nucleotide sequence ID" value="NZ_PXWG01000001.1"/>
</dbReference>
<evidence type="ECO:0000256" key="1">
    <source>
        <dbReference type="ARBA" id="ARBA00022801"/>
    </source>
</evidence>
<comment type="caution">
    <text evidence="3">The sequence shown here is derived from an EMBL/GenBank/DDBJ whole genome shotgun (WGS) entry which is preliminary data.</text>
</comment>
<gene>
    <name evidence="3" type="ORF">B7P34_00035</name>
</gene>
<evidence type="ECO:0000313" key="4">
    <source>
        <dbReference type="Proteomes" id="UP000242427"/>
    </source>
</evidence>
<dbReference type="OrthoDB" id="3663240at2"/>
<dbReference type="AlphaFoldDB" id="A0A9X7JW26"/>
<dbReference type="InterPro" id="IPR050266">
    <property type="entry name" value="AB_hydrolase_sf"/>
</dbReference>
<dbReference type="PANTHER" id="PTHR43798:SF31">
    <property type="entry name" value="AB HYDROLASE SUPERFAMILY PROTEIN YCLE"/>
    <property type="match status" value="1"/>
</dbReference>
<evidence type="ECO:0000313" key="3">
    <source>
        <dbReference type="EMBL" id="PSJ30734.1"/>
    </source>
</evidence>
<dbReference type="Proteomes" id="UP000242427">
    <property type="component" value="Unassembled WGS sequence"/>
</dbReference>
<dbReference type="GO" id="GO:0016787">
    <property type="term" value="F:hydrolase activity"/>
    <property type="evidence" value="ECO:0007669"/>
    <property type="project" value="UniProtKB-KW"/>
</dbReference>
<dbReference type="PRINTS" id="PR00111">
    <property type="entry name" value="ABHYDROLASE"/>
</dbReference>
<name>A0A9X7JW26_9ACTN</name>
<dbReference type="InterPro" id="IPR000073">
    <property type="entry name" value="AB_hydrolase_1"/>
</dbReference>
<dbReference type="EMBL" id="PXWG01000001">
    <property type="protein sequence ID" value="PSJ30734.1"/>
    <property type="molecule type" value="Genomic_DNA"/>
</dbReference>
<sequence>MTSQHVVGRFIDVQGGRVYAHVREGDGPALIFLHYWGGSRRTWVPVLERLAPGQGFVAYDQRGWGDSAGVPGPHDLEQLADDAQRVIDALGCSRHVLVGHSMGGKVAQMLAARRPEGLAGVVLVAPAPPAPAGVTEQVQEAVSHAYDNEEAVLRSIDLMLTHGGLSPELRRQVVEDSLRGDDQARLAWPRRGLVQDVSAGIGAIDVPVLVLAGSHDKVDPPAVLADHLLPLIPTASLTVLEDTGHLSPLEVPDQVATHIGAFVARL</sequence>